<gene>
    <name evidence="2" type="ORF">MtrunA17_Chr4g0075191</name>
</gene>
<dbReference type="InterPro" id="IPR000477">
    <property type="entry name" value="RT_dom"/>
</dbReference>
<protein>
    <submittedName>
        <fullName evidence="2">Putative RNA-directed DNA polymerase</fullName>
        <ecNumber evidence="2">2.7.7.49</ecNumber>
    </submittedName>
</protein>
<dbReference type="PANTHER" id="PTHR33116:SF78">
    <property type="entry name" value="OS12G0587133 PROTEIN"/>
    <property type="match status" value="1"/>
</dbReference>
<dbReference type="PANTHER" id="PTHR33116">
    <property type="entry name" value="REVERSE TRANSCRIPTASE ZINC-BINDING DOMAIN-CONTAINING PROTEIN-RELATED-RELATED"/>
    <property type="match status" value="1"/>
</dbReference>
<proteinExistence type="predicted"/>
<comment type="caution">
    <text evidence="2">The sequence shown here is derived from an EMBL/GenBank/DDBJ whole genome shotgun (WGS) entry which is preliminary data.</text>
</comment>
<sequence length="692" mass="79682">MLSEDDNRGLIAPFTLEEIEKVVKDSDGNKSPGPDGFNFAFIKEFWHLIKHEVRIMFDQFYANEKLLRSFLSYFVTLIPKVNNPFTLKEFRPISLLGCLYKLLAKVLAGRLSKVMNSIISTSQSAFVKGRNLVDRVMVINEVVDFARRANRECLILKVDFEKAYDTVEWSFLEYMLKRVCFCPKWVAWMKACVFGGNMSILVNGTPTATEEICIQRGLKQGDPLAPFLFPLVAEGFSGLMRNAVNSNSFKGFDFRNNGLVVSHLQYADDTLCIGEASVENLWTLKALLRCFEMMSGLKVNFAKSCLIGVNVEREFMEAACNFMNCREGSLPFKHLGLPVGANPRSASSWEPLLECLHKRLNSWGNKYVSLGGRVVLLNAVLNAIPIFHLSFFKLPVKVWRKVVRIQRNFLWGGVNGGEKVCWVKWSTVCLPRAKGGLGVRDIRLVNLSLLAKWRWRLVQPDKALWKEVLICKYGSRIIFPLYPGDNVWPSVASRWWLDLMSLEGSVGTDWFNREVVKKVGNGDTTRFWLDRWVGNEPLCVTFPRLFSISCQKEMMVGAIWVGGVGGGDWNFMWRRNLFVWEEGLVLSLIEKLEGWERVELADSWWWNLEEEGVFVGIGRRKLRKGYWMVWHAVMWSIWKARNDRIFNSLVKDVADIVDDIKVISWNWANSRLKSPPCLFYDWCWNPKKCLLR</sequence>
<dbReference type="Pfam" id="PF00078">
    <property type="entry name" value="RVT_1"/>
    <property type="match status" value="1"/>
</dbReference>
<evidence type="ECO:0000313" key="2">
    <source>
        <dbReference type="EMBL" id="RHN64998.1"/>
    </source>
</evidence>
<dbReference type="AlphaFoldDB" id="A0A396IJJ2"/>
<dbReference type="EC" id="2.7.7.49" evidence="2"/>
<dbReference type="EMBL" id="PSQE01000004">
    <property type="protein sequence ID" value="RHN64998.1"/>
    <property type="molecule type" value="Genomic_DNA"/>
</dbReference>
<keyword evidence="2" id="KW-0548">Nucleotidyltransferase</keyword>
<reference evidence="2" key="1">
    <citation type="journal article" date="2018" name="Nat. Plants">
        <title>Whole-genome landscape of Medicago truncatula symbiotic genes.</title>
        <authorList>
            <person name="Pecrix Y."/>
            <person name="Gamas P."/>
            <person name="Carrere S."/>
        </authorList>
    </citation>
    <scope>NUCLEOTIDE SEQUENCE</scope>
    <source>
        <tissue evidence="2">Leaves</tissue>
    </source>
</reference>
<feature type="domain" description="Reverse transcriptase" evidence="1">
    <location>
        <begin position="59"/>
        <end position="337"/>
    </location>
</feature>
<organism evidence="2">
    <name type="scientific">Medicago truncatula</name>
    <name type="common">Barrel medic</name>
    <name type="synonym">Medicago tribuloides</name>
    <dbReference type="NCBI Taxonomy" id="3880"/>
    <lineage>
        <taxon>Eukaryota</taxon>
        <taxon>Viridiplantae</taxon>
        <taxon>Streptophyta</taxon>
        <taxon>Embryophyta</taxon>
        <taxon>Tracheophyta</taxon>
        <taxon>Spermatophyta</taxon>
        <taxon>Magnoliopsida</taxon>
        <taxon>eudicotyledons</taxon>
        <taxon>Gunneridae</taxon>
        <taxon>Pentapetalae</taxon>
        <taxon>rosids</taxon>
        <taxon>fabids</taxon>
        <taxon>Fabales</taxon>
        <taxon>Fabaceae</taxon>
        <taxon>Papilionoideae</taxon>
        <taxon>50 kb inversion clade</taxon>
        <taxon>NPAAA clade</taxon>
        <taxon>Hologalegina</taxon>
        <taxon>IRL clade</taxon>
        <taxon>Trifolieae</taxon>
        <taxon>Medicago</taxon>
    </lineage>
</organism>
<dbReference type="CDD" id="cd01650">
    <property type="entry name" value="RT_nLTR_like"/>
    <property type="match status" value="1"/>
</dbReference>
<name>A0A396IJJ2_MEDTR</name>
<accession>A0A396IJJ2</accession>
<dbReference type="Proteomes" id="UP000265566">
    <property type="component" value="Chromosome 4"/>
</dbReference>
<keyword evidence="2" id="KW-0808">Transferase</keyword>
<dbReference type="GO" id="GO:0003964">
    <property type="term" value="F:RNA-directed DNA polymerase activity"/>
    <property type="evidence" value="ECO:0007669"/>
    <property type="project" value="UniProtKB-KW"/>
</dbReference>
<keyword evidence="2" id="KW-0695">RNA-directed DNA polymerase</keyword>
<dbReference type="PROSITE" id="PS50878">
    <property type="entry name" value="RT_POL"/>
    <property type="match status" value="1"/>
</dbReference>
<evidence type="ECO:0000259" key="1">
    <source>
        <dbReference type="PROSITE" id="PS50878"/>
    </source>
</evidence>
<dbReference type="Gramene" id="rna27887">
    <property type="protein sequence ID" value="RHN64998.1"/>
    <property type="gene ID" value="gene27887"/>
</dbReference>